<evidence type="ECO:0008006" key="14">
    <source>
        <dbReference type="Google" id="ProtNLM"/>
    </source>
</evidence>
<dbReference type="PANTHER" id="PTHR45939">
    <property type="entry name" value="PEROXISOMAL MEMBRANE PROTEIN PMP34-RELATED"/>
    <property type="match status" value="1"/>
</dbReference>
<evidence type="ECO:0000256" key="3">
    <source>
        <dbReference type="ARBA" id="ARBA00022448"/>
    </source>
</evidence>
<feature type="transmembrane region" description="Helical" evidence="11">
    <location>
        <begin position="114"/>
        <end position="134"/>
    </location>
</feature>
<dbReference type="Proteomes" id="UP001347796">
    <property type="component" value="Unassembled WGS sequence"/>
</dbReference>
<dbReference type="SUPFAM" id="SSF103506">
    <property type="entry name" value="Mitochondrial carrier"/>
    <property type="match status" value="1"/>
</dbReference>
<feature type="transmembrane region" description="Helical" evidence="11">
    <location>
        <begin position="176"/>
        <end position="197"/>
    </location>
</feature>
<keyword evidence="5" id="KW-0677">Repeat</keyword>
<comment type="subcellular location">
    <subcellularLocation>
        <location evidence="1">Peroxisome membrane</location>
        <topology evidence="1">Multi-pass membrane protein</topology>
    </subcellularLocation>
</comment>
<dbReference type="Pfam" id="PF00153">
    <property type="entry name" value="Mito_carr"/>
    <property type="match status" value="3"/>
</dbReference>
<evidence type="ECO:0000256" key="11">
    <source>
        <dbReference type="SAM" id="Phobius"/>
    </source>
</evidence>
<evidence type="ECO:0000256" key="6">
    <source>
        <dbReference type="ARBA" id="ARBA00022989"/>
    </source>
</evidence>
<proteinExistence type="inferred from homology"/>
<gene>
    <name evidence="12" type="ORF">SNE40_019045</name>
</gene>
<keyword evidence="8" id="KW-0576">Peroxisome</keyword>
<evidence type="ECO:0000256" key="4">
    <source>
        <dbReference type="ARBA" id="ARBA00022692"/>
    </source>
</evidence>
<evidence type="ECO:0000313" key="13">
    <source>
        <dbReference type="Proteomes" id="UP001347796"/>
    </source>
</evidence>
<keyword evidence="6 11" id="KW-1133">Transmembrane helix</keyword>
<evidence type="ECO:0000256" key="5">
    <source>
        <dbReference type="ARBA" id="ARBA00022737"/>
    </source>
</evidence>
<sequence length="315" mass="35143">MTSGKWMALSGLMSYSNLVHAVAGAVGSVVALTVFFPLDTARTRLQVDDQRRAKHSPFIMAEIAKDEGLSALYRGLFPVVSALCCSNFVYFYVFNGLKAVMLQQTGKVDPLKDLTLAFVAGVINVIVTTPLWVVNTRLRLQGAKLQTKKYDDQSKQKYNGIVDCIKKIIRYEGARSLWNGTMPSIVLASNPAIQFMVYETLKRYFQRIFKTAELSGVLYFIMGAIAKAVSTVITYPLQVLQSRMRAGFSKEEESKSMLGNILHLISTRGIPALYKGMEAKLLQTVLTAALMFLTYEKIAAFTFRLMGMKVEIPKR</sequence>
<dbReference type="PRINTS" id="PR00926">
    <property type="entry name" value="MITOCARRIER"/>
</dbReference>
<dbReference type="InterPro" id="IPR023395">
    <property type="entry name" value="MCP_dom_sf"/>
</dbReference>
<protein>
    <recommendedName>
        <fullName evidence="14">Peroxisomal membrane protein PMP34</fullName>
    </recommendedName>
</protein>
<dbReference type="GO" id="GO:0051724">
    <property type="term" value="F:NAD transmembrane transporter activity"/>
    <property type="evidence" value="ECO:0007669"/>
    <property type="project" value="TreeGrafter"/>
</dbReference>
<feature type="transmembrane region" description="Helical" evidence="11">
    <location>
        <begin position="12"/>
        <end position="36"/>
    </location>
</feature>
<dbReference type="InterPro" id="IPR002067">
    <property type="entry name" value="MCP"/>
</dbReference>
<dbReference type="GO" id="GO:0015217">
    <property type="term" value="F:ADP transmembrane transporter activity"/>
    <property type="evidence" value="ECO:0007669"/>
    <property type="project" value="TreeGrafter"/>
</dbReference>
<dbReference type="AlphaFoldDB" id="A0AAN8P8Y7"/>
<comment type="similarity">
    <text evidence="2 10">Belongs to the mitochondrial carrier (TC 2.A.29) family.</text>
</comment>
<dbReference type="GO" id="GO:0015228">
    <property type="term" value="F:coenzyme A transmembrane transporter activity"/>
    <property type="evidence" value="ECO:0007669"/>
    <property type="project" value="TreeGrafter"/>
</dbReference>
<evidence type="ECO:0000313" key="12">
    <source>
        <dbReference type="EMBL" id="KAK6170729.1"/>
    </source>
</evidence>
<dbReference type="PANTHER" id="PTHR45939:SF5">
    <property type="entry name" value="PEROXISOMAL MEMBRANE PROTEIN PMP34"/>
    <property type="match status" value="1"/>
</dbReference>
<evidence type="ECO:0000256" key="7">
    <source>
        <dbReference type="ARBA" id="ARBA00023136"/>
    </source>
</evidence>
<evidence type="ECO:0000256" key="8">
    <source>
        <dbReference type="ARBA" id="ARBA00023140"/>
    </source>
</evidence>
<dbReference type="InterPro" id="IPR018108">
    <property type="entry name" value="MCP_transmembrane"/>
</dbReference>
<keyword evidence="7 9" id="KW-0472">Membrane</keyword>
<dbReference type="Gene3D" id="1.50.40.10">
    <property type="entry name" value="Mitochondrial carrier domain"/>
    <property type="match status" value="1"/>
</dbReference>
<evidence type="ECO:0000256" key="9">
    <source>
        <dbReference type="PROSITE-ProRule" id="PRU00282"/>
    </source>
</evidence>
<evidence type="ECO:0000256" key="2">
    <source>
        <dbReference type="ARBA" id="ARBA00006375"/>
    </source>
</evidence>
<dbReference type="GO" id="GO:0080122">
    <property type="term" value="F:AMP transmembrane transporter activity"/>
    <property type="evidence" value="ECO:0007669"/>
    <property type="project" value="TreeGrafter"/>
</dbReference>
<evidence type="ECO:0000256" key="10">
    <source>
        <dbReference type="RuleBase" id="RU000488"/>
    </source>
</evidence>
<dbReference type="GO" id="GO:0005347">
    <property type="term" value="F:ATP transmembrane transporter activity"/>
    <property type="evidence" value="ECO:0007669"/>
    <property type="project" value="TreeGrafter"/>
</dbReference>
<reference evidence="12 13" key="1">
    <citation type="submission" date="2024-01" db="EMBL/GenBank/DDBJ databases">
        <title>The genome of the rayed Mediterranean limpet Patella caerulea (Linnaeus, 1758).</title>
        <authorList>
            <person name="Anh-Thu Weber A."/>
            <person name="Halstead-Nussloch G."/>
        </authorList>
    </citation>
    <scope>NUCLEOTIDE SEQUENCE [LARGE SCALE GENOMIC DNA]</scope>
    <source>
        <strain evidence="12">AATW-2023a</strain>
        <tissue evidence="12">Whole specimen</tissue>
    </source>
</reference>
<comment type="caution">
    <text evidence="12">The sequence shown here is derived from an EMBL/GenBank/DDBJ whole genome shotgun (WGS) entry which is preliminary data.</text>
</comment>
<dbReference type="EMBL" id="JAZGQO010000014">
    <property type="protein sequence ID" value="KAK6170729.1"/>
    <property type="molecule type" value="Genomic_DNA"/>
</dbReference>
<name>A0AAN8P8Y7_PATCE</name>
<dbReference type="GO" id="GO:0044610">
    <property type="term" value="F:FMN transmembrane transporter activity"/>
    <property type="evidence" value="ECO:0007669"/>
    <property type="project" value="TreeGrafter"/>
</dbReference>
<accession>A0AAN8P8Y7</accession>
<feature type="transmembrane region" description="Helical" evidence="11">
    <location>
        <begin position="75"/>
        <end position="94"/>
    </location>
</feature>
<keyword evidence="3 10" id="KW-0813">Transport</keyword>
<evidence type="ECO:0000256" key="1">
    <source>
        <dbReference type="ARBA" id="ARBA00004585"/>
    </source>
</evidence>
<feature type="repeat" description="Solcar" evidence="9">
    <location>
        <begin position="108"/>
        <end position="204"/>
    </location>
</feature>
<dbReference type="FunFam" id="1.50.40.10:FF:000129">
    <property type="entry name" value="Peroxisomal membrane protein"/>
    <property type="match status" value="1"/>
</dbReference>
<keyword evidence="13" id="KW-1185">Reference proteome</keyword>
<dbReference type="GO" id="GO:0015230">
    <property type="term" value="F:FAD transmembrane transporter activity"/>
    <property type="evidence" value="ECO:0007669"/>
    <property type="project" value="TreeGrafter"/>
</dbReference>
<feature type="repeat" description="Solcar" evidence="9">
    <location>
        <begin position="15"/>
        <end position="100"/>
    </location>
</feature>
<feature type="transmembrane region" description="Helical" evidence="11">
    <location>
        <begin position="217"/>
        <end position="237"/>
    </location>
</feature>
<organism evidence="12 13">
    <name type="scientific">Patella caerulea</name>
    <name type="common">Rayed Mediterranean limpet</name>
    <dbReference type="NCBI Taxonomy" id="87958"/>
    <lineage>
        <taxon>Eukaryota</taxon>
        <taxon>Metazoa</taxon>
        <taxon>Spiralia</taxon>
        <taxon>Lophotrochozoa</taxon>
        <taxon>Mollusca</taxon>
        <taxon>Gastropoda</taxon>
        <taxon>Patellogastropoda</taxon>
        <taxon>Patelloidea</taxon>
        <taxon>Patellidae</taxon>
        <taxon>Patella</taxon>
    </lineage>
</organism>
<dbReference type="GO" id="GO:0005778">
    <property type="term" value="C:peroxisomal membrane"/>
    <property type="evidence" value="ECO:0007669"/>
    <property type="project" value="UniProtKB-SubCell"/>
</dbReference>
<feature type="repeat" description="Solcar" evidence="9">
    <location>
        <begin position="214"/>
        <end position="301"/>
    </location>
</feature>
<dbReference type="InterPro" id="IPR052217">
    <property type="entry name" value="Mito/Peroxisomal_Carrier"/>
</dbReference>
<dbReference type="PROSITE" id="PS50920">
    <property type="entry name" value="SOLCAR"/>
    <property type="match status" value="3"/>
</dbReference>
<keyword evidence="4 9" id="KW-0812">Transmembrane</keyword>